<dbReference type="EMBL" id="JAYXHS010000001">
    <property type="protein sequence ID" value="MEC5385558.1"/>
    <property type="molecule type" value="Genomic_DNA"/>
</dbReference>
<reference evidence="2 3" key="1">
    <citation type="submission" date="2024-01" db="EMBL/GenBank/DDBJ databases">
        <title>Uliginosibacterium soil sp. nov.</title>
        <authorList>
            <person name="Lv Y."/>
        </authorList>
    </citation>
    <scope>NUCLEOTIDE SEQUENCE [LARGE SCALE GENOMIC DNA]</scope>
    <source>
        <strain evidence="2 3">H3</strain>
    </source>
</reference>
<keyword evidence="1" id="KW-0472">Membrane</keyword>
<evidence type="ECO:0000256" key="1">
    <source>
        <dbReference type="SAM" id="Phobius"/>
    </source>
</evidence>
<keyword evidence="3" id="KW-1185">Reference proteome</keyword>
<gene>
    <name evidence="2" type="ORF">VVD49_07470</name>
</gene>
<evidence type="ECO:0000313" key="2">
    <source>
        <dbReference type="EMBL" id="MEC5385558.1"/>
    </source>
</evidence>
<evidence type="ECO:0008006" key="4">
    <source>
        <dbReference type="Google" id="ProtNLM"/>
    </source>
</evidence>
<keyword evidence="1" id="KW-1133">Transmembrane helix</keyword>
<proteinExistence type="predicted"/>
<dbReference type="Proteomes" id="UP001331561">
    <property type="component" value="Unassembled WGS sequence"/>
</dbReference>
<evidence type="ECO:0000313" key="3">
    <source>
        <dbReference type="Proteomes" id="UP001331561"/>
    </source>
</evidence>
<accession>A0ABU6K3B8</accession>
<keyword evidence="1" id="KW-0812">Transmembrane</keyword>
<feature type="transmembrane region" description="Helical" evidence="1">
    <location>
        <begin position="7"/>
        <end position="29"/>
    </location>
</feature>
<dbReference type="RefSeq" id="WP_327598510.1">
    <property type="nucleotide sequence ID" value="NZ_JAYXHS010000001.1"/>
</dbReference>
<sequence length="163" mass="19286">MNEFKDWMELASFIITIVALPFAIAVFIFEQRRERANEEEEIYLKLSDDYSRFMELVLQNSDLKLRSSVATDLTEEQLDRRLALYSILVSLFERAYLLVYEDDMDRKQLRMWRSWEDFMREWCERADFRAALPGLLHGEDPDFVNEMQKLAAEAAQQAGTKPA</sequence>
<name>A0ABU6K3B8_9RHOO</name>
<organism evidence="2 3">
    <name type="scientific">Uliginosibacterium silvisoli</name>
    <dbReference type="NCBI Taxonomy" id="3114758"/>
    <lineage>
        <taxon>Bacteria</taxon>
        <taxon>Pseudomonadati</taxon>
        <taxon>Pseudomonadota</taxon>
        <taxon>Betaproteobacteria</taxon>
        <taxon>Rhodocyclales</taxon>
        <taxon>Zoogloeaceae</taxon>
        <taxon>Uliginosibacterium</taxon>
    </lineage>
</organism>
<comment type="caution">
    <text evidence="2">The sequence shown here is derived from an EMBL/GenBank/DDBJ whole genome shotgun (WGS) entry which is preliminary data.</text>
</comment>
<protein>
    <recommendedName>
        <fullName evidence="4">DUF4760 domain-containing protein</fullName>
    </recommendedName>
</protein>